<evidence type="ECO:0000313" key="2">
    <source>
        <dbReference type="Proteomes" id="UP001162162"/>
    </source>
</evidence>
<protein>
    <submittedName>
        <fullName evidence="1">Uncharacterized protein</fullName>
    </submittedName>
</protein>
<comment type="caution">
    <text evidence="1">The sequence shown here is derived from an EMBL/GenBank/DDBJ whole genome shotgun (WGS) entry which is preliminary data.</text>
</comment>
<keyword evidence="2" id="KW-1185">Reference proteome</keyword>
<gene>
    <name evidence="1" type="ORF">NQ318_017819</name>
</gene>
<organism evidence="1 2">
    <name type="scientific">Aromia moschata</name>
    <dbReference type="NCBI Taxonomy" id="1265417"/>
    <lineage>
        <taxon>Eukaryota</taxon>
        <taxon>Metazoa</taxon>
        <taxon>Ecdysozoa</taxon>
        <taxon>Arthropoda</taxon>
        <taxon>Hexapoda</taxon>
        <taxon>Insecta</taxon>
        <taxon>Pterygota</taxon>
        <taxon>Neoptera</taxon>
        <taxon>Endopterygota</taxon>
        <taxon>Coleoptera</taxon>
        <taxon>Polyphaga</taxon>
        <taxon>Cucujiformia</taxon>
        <taxon>Chrysomeloidea</taxon>
        <taxon>Cerambycidae</taxon>
        <taxon>Cerambycinae</taxon>
        <taxon>Callichromatini</taxon>
        <taxon>Aromia</taxon>
    </lineage>
</organism>
<proteinExistence type="predicted"/>
<dbReference type="Proteomes" id="UP001162162">
    <property type="component" value="Unassembled WGS sequence"/>
</dbReference>
<evidence type="ECO:0000313" key="1">
    <source>
        <dbReference type="EMBL" id="KAJ8950094.1"/>
    </source>
</evidence>
<accession>A0AAV8YGS4</accession>
<dbReference type="AlphaFoldDB" id="A0AAV8YGS4"/>
<sequence length="183" mass="20803">MTVQKRQDAVRTNFKLVFIHTVCKLSNETGNVAPDLATLRRRDLEGRSDSAVTFNEESNDDFGFDSHEVPYYSSLTSVQPIEVSWNSDLNTYLNLKCPALFDCDIKNMGCKKTVAKNKVDLQMDLILRFKVKSKVTIGLLVESYHSSFLNPHECGVLNFQWTLLGTVSGVRCLGQRYYMMTDN</sequence>
<dbReference type="EMBL" id="JAPWTK010000105">
    <property type="protein sequence ID" value="KAJ8950094.1"/>
    <property type="molecule type" value="Genomic_DNA"/>
</dbReference>
<name>A0AAV8YGS4_9CUCU</name>
<reference evidence="1" key="1">
    <citation type="journal article" date="2023" name="Insect Mol. Biol.">
        <title>Genome sequencing provides insights into the evolution of gene families encoding plant cell wall-degrading enzymes in longhorned beetles.</title>
        <authorList>
            <person name="Shin N.R."/>
            <person name="Okamura Y."/>
            <person name="Kirsch R."/>
            <person name="Pauchet Y."/>
        </authorList>
    </citation>
    <scope>NUCLEOTIDE SEQUENCE</scope>
    <source>
        <strain evidence="1">AMC_N1</strain>
    </source>
</reference>